<reference evidence="3 4" key="1">
    <citation type="submission" date="2019-01" db="EMBL/GenBank/DDBJ databases">
        <authorList>
            <person name="Chen W.-M."/>
        </authorList>
    </citation>
    <scope>NUCLEOTIDE SEQUENCE [LARGE SCALE GENOMIC DNA]</scope>
    <source>
        <strain evidence="3 4">FSY-9</strain>
    </source>
</reference>
<feature type="transmembrane region" description="Helical" evidence="1">
    <location>
        <begin position="100"/>
        <end position="122"/>
    </location>
</feature>
<feature type="transmembrane region" description="Helical" evidence="1">
    <location>
        <begin position="305"/>
        <end position="324"/>
    </location>
</feature>
<dbReference type="Pfam" id="PF01757">
    <property type="entry name" value="Acyl_transf_3"/>
    <property type="match status" value="1"/>
</dbReference>
<keyword evidence="1" id="KW-0812">Transmembrane</keyword>
<organism evidence="3 4">
    <name type="scientific">Novosphingobium umbonatum</name>
    <dbReference type="NCBI Taxonomy" id="1908524"/>
    <lineage>
        <taxon>Bacteria</taxon>
        <taxon>Pseudomonadati</taxon>
        <taxon>Pseudomonadota</taxon>
        <taxon>Alphaproteobacteria</taxon>
        <taxon>Sphingomonadales</taxon>
        <taxon>Sphingomonadaceae</taxon>
        <taxon>Novosphingobium</taxon>
    </lineage>
</organism>
<gene>
    <name evidence="3" type="ORF">EOE18_11235</name>
</gene>
<dbReference type="GO" id="GO:0016747">
    <property type="term" value="F:acyltransferase activity, transferring groups other than amino-acyl groups"/>
    <property type="evidence" value="ECO:0007669"/>
    <property type="project" value="InterPro"/>
</dbReference>
<feature type="transmembrane region" description="Helical" evidence="1">
    <location>
        <begin position="67"/>
        <end position="88"/>
    </location>
</feature>
<feature type="transmembrane region" description="Helical" evidence="1">
    <location>
        <begin position="330"/>
        <end position="351"/>
    </location>
</feature>
<evidence type="ECO:0000256" key="1">
    <source>
        <dbReference type="SAM" id="Phobius"/>
    </source>
</evidence>
<feature type="domain" description="Acyltransferase 3" evidence="2">
    <location>
        <begin position="28"/>
        <end position="347"/>
    </location>
</feature>
<dbReference type="GO" id="GO:0000271">
    <property type="term" value="P:polysaccharide biosynthetic process"/>
    <property type="evidence" value="ECO:0007669"/>
    <property type="project" value="TreeGrafter"/>
</dbReference>
<evidence type="ECO:0000259" key="2">
    <source>
        <dbReference type="Pfam" id="PF01757"/>
    </source>
</evidence>
<dbReference type="AlphaFoldDB" id="A0A3S2VCU1"/>
<sequence length="378" mass="42095">MCLPRICKLHAPQRAVSMLTIEASTKNNNFNLARLILASSVILSHTYEATIGKTDADFFSPYLGEKISYFAVDGFFFLSGFLVYASLIRRQSAVAFFSARLARIWPGLIASIVLVVLIGSLFTNVPLHDYLRGETKGFMLKNALFLGGSYSLTGVNCEGALCNINGSLWTIPWEIGCYALLTIIFLAGLSKKELMSRVIFPATIAFVLAWHWQPFGITDQSSLGYNFARIDRLWTVFALGIAAYIYKDKIKLSWTILLVLLGLTVLQNRLGIHAHIESLFAGYLLLCLGFLTVKDEAFSAHWHDYSYGMYIYAFPVMTLLQQAFHFTNPWALAAANFFCTLPVAALSWHLVEKPMVALAARWTAGFQKAQPLQPSPAT</sequence>
<keyword evidence="3" id="KW-0808">Transferase</keyword>
<name>A0A3S2VCU1_9SPHN</name>
<comment type="caution">
    <text evidence="3">The sequence shown here is derived from an EMBL/GenBank/DDBJ whole genome shotgun (WGS) entry which is preliminary data.</text>
</comment>
<feature type="transmembrane region" description="Helical" evidence="1">
    <location>
        <begin position="224"/>
        <end position="245"/>
    </location>
</feature>
<keyword evidence="1" id="KW-0472">Membrane</keyword>
<dbReference type="GO" id="GO:0016020">
    <property type="term" value="C:membrane"/>
    <property type="evidence" value="ECO:0007669"/>
    <property type="project" value="TreeGrafter"/>
</dbReference>
<dbReference type="PANTHER" id="PTHR23028">
    <property type="entry name" value="ACETYLTRANSFERASE"/>
    <property type="match status" value="1"/>
</dbReference>
<dbReference type="PANTHER" id="PTHR23028:SF53">
    <property type="entry name" value="ACYL_TRANSF_3 DOMAIN-CONTAINING PROTEIN"/>
    <property type="match status" value="1"/>
</dbReference>
<keyword evidence="1" id="KW-1133">Transmembrane helix</keyword>
<evidence type="ECO:0000313" key="4">
    <source>
        <dbReference type="Proteomes" id="UP000282837"/>
    </source>
</evidence>
<feature type="transmembrane region" description="Helical" evidence="1">
    <location>
        <begin position="168"/>
        <end position="187"/>
    </location>
</feature>
<evidence type="ECO:0000313" key="3">
    <source>
        <dbReference type="EMBL" id="RVU04716.1"/>
    </source>
</evidence>
<feature type="transmembrane region" description="Helical" evidence="1">
    <location>
        <begin position="194"/>
        <end position="212"/>
    </location>
</feature>
<keyword evidence="4" id="KW-1185">Reference proteome</keyword>
<feature type="transmembrane region" description="Helical" evidence="1">
    <location>
        <begin position="252"/>
        <end position="270"/>
    </location>
</feature>
<proteinExistence type="predicted"/>
<dbReference type="OrthoDB" id="9767863at2"/>
<accession>A0A3S2VCU1</accession>
<dbReference type="Proteomes" id="UP000282837">
    <property type="component" value="Unassembled WGS sequence"/>
</dbReference>
<feature type="transmembrane region" description="Helical" evidence="1">
    <location>
        <begin position="276"/>
        <end position="293"/>
    </location>
</feature>
<dbReference type="InterPro" id="IPR002656">
    <property type="entry name" value="Acyl_transf_3_dom"/>
</dbReference>
<dbReference type="EMBL" id="SACO01000007">
    <property type="protein sequence ID" value="RVU04716.1"/>
    <property type="molecule type" value="Genomic_DNA"/>
</dbReference>
<dbReference type="InterPro" id="IPR050879">
    <property type="entry name" value="Acyltransferase_3"/>
</dbReference>
<protein>
    <submittedName>
        <fullName evidence="3">Acyltransferase</fullName>
    </submittedName>
</protein>
<keyword evidence="3" id="KW-0012">Acyltransferase</keyword>